<evidence type="ECO:0000313" key="4">
    <source>
        <dbReference type="EMBL" id="OLF04350.1"/>
    </source>
</evidence>
<evidence type="ECO:0000256" key="2">
    <source>
        <dbReference type="ARBA" id="ARBA00022840"/>
    </source>
</evidence>
<dbReference type="GO" id="GO:0005524">
    <property type="term" value="F:ATP binding"/>
    <property type="evidence" value="ECO:0007669"/>
    <property type="project" value="UniProtKB-KW"/>
</dbReference>
<dbReference type="Pfam" id="PF13191">
    <property type="entry name" value="AAA_16"/>
    <property type="match status" value="1"/>
</dbReference>
<dbReference type="GO" id="GO:0004016">
    <property type="term" value="F:adenylate cyclase activity"/>
    <property type="evidence" value="ECO:0007669"/>
    <property type="project" value="TreeGrafter"/>
</dbReference>
<dbReference type="GO" id="GO:0005737">
    <property type="term" value="C:cytoplasm"/>
    <property type="evidence" value="ECO:0007669"/>
    <property type="project" value="TreeGrafter"/>
</dbReference>
<comment type="caution">
    <text evidence="4">The sequence shown here is derived from an EMBL/GenBank/DDBJ whole genome shotgun (WGS) entry which is preliminary data.</text>
</comment>
<reference evidence="4 5" key="1">
    <citation type="submission" date="2016-12" db="EMBL/GenBank/DDBJ databases">
        <title>The draft genome sequence of Actinophytocola xinjiangensis.</title>
        <authorList>
            <person name="Wang W."/>
            <person name="Yuan L."/>
        </authorList>
    </citation>
    <scope>NUCLEOTIDE SEQUENCE [LARGE SCALE GENOMIC DNA]</scope>
    <source>
        <strain evidence="4 5">CGMCC 4.4663</strain>
    </source>
</reference>
<dbReference type="RefSeq" id="WP_075138551.1">
    <property type="nucleotide sequence ID" value="NZ_MSIF01000047.1"/>
</dbReference>
<dbReference type="OrthoDB" id="134712at2"/>
<accession>A0A7Z1AUM6</accession>
<sequence length="1050" mass="112426">MPVAELIGRDHPSALLRAEIARAAESHGGLVLVTGEAGIGKTTLVTAAVDDARRAGALVLSGTCWDSAAAPGYWPWTQAVRALRRQAGEAEWAAAEAAAQDSAGASLDLLLGGTGPAEPVTGFQLYDAVTSALVALAQSRPVVVVLDDLHWADPESVRLLEFVAQHTWFERLLLIGTYRDVEVEAPDHPLAPLLAPVQAKATTVTLTGLDEAEVGALIARTAGSQAPADLVAEVHQRTGGNPFFVEQTVRLWHGGNAPTVLPTVVAPGVRDAVRRRLSLLAPVVSALLTGAAVLGREFDRRVLAATVAAPVPQVARLLDEAVAARLVLPQGEGRFTFAHDLVREALYESLDDDQRRRRHAEVVRALDNTALAERIFPADLARHAHLAGDELDPPRVIDLMVAAAKEARRRASFVESLGHYRRALDLLGPDDPLRVRINLDLGTVCHSIDQFEGIGSAFQEAAEVALRLDDPEILARAALTIYGADAAVADADLQARLLRTAHARVVGGDGDGDRSLDVLVQELLRQSIANARDENDHEQLGFGLWAMHDRLWGPGHAEQRRALTDELRAIARRSGDVEMEKYANSLGWVAALELGSVAYLDLFNAFIRLSEQHPDPSLATGADIDQTVIGGMRGRFDEAFAALARVTPLVEHTDHALYRFLAHHLEWALAALRGDQPRLAVAEREAERTRLPHAELTAGIAAAQRGDAATATHCLAVADARAEPAGPTYLPLLLRLRAQTAALTGDPRLCERSREELTPLASTWLVAMFGCDVSGPVALWLAGLDAAQRRWPAAVEGYTEALRSAELLGARPWVVEAKVGLAAALRGRGSPPDGERARALAGEAAREAAELGLRHRAPAGPPPPAPAPTPNEFRRAGSVWTLSMAGRTVSVPDAKGLRDLHVLLASPGTEIPAVRLLDPAGGEEVVAASRLGGDDLLDDTARAAYQQRLATLDDLIDEATLAGDDQRAARFDEERAALLTELRAAVGLGGRARRLGDETERARKTVTARIRDTLRKLADAHPELAGHLREAVSTGTTCGYHPPRPTDWRL</sequence>
<dbReference type="EMBL" id="MSIF01000047">
    <property type="protein sequence ID" value="OLF04350.1"/>
    <property type="molecule type" value="Genomic_DNA"/>
</dbReference>
<gene>
    <name evidence="4" type="ORF">BLA60_41230</name>
</gene>
<dbReference type="Gene3D" id="3.40.50.300">
    <property type="entry name" value="P-loop containing nucleotide triphosphate hydrolases"/>
    <property type="match status" value="1"/>
</dbReference>
<dbReference type="PANTHER" id="PTHR16305">
    <property type="entry name" value="TESTICULAR SOLUBLE ADENYLYL CYCLASE"/>
    <property type="match status" value="1"/>
</dbReference>
<dbReference type="InterPro" id="IPR027417">
    <property type="entry name" value="P-loop_NTPase"/>
</dbReference>
<dbReference type="AlphaFoldDB" id="A0A7Z1AUM6"/>
<proteinExistence type="predicted"/>
<protein>
    <submittedName>
        <fullName evidence="4">ATPase</fullName>
    </submittedName>
</protein>
<dbReference type="SUPFAM" id="SSF52540">
    <property type="entry name" value="P-loop containing nucleoside triphosphate hydrolases"/>
    <property type="match status" value="1"/>
</dbReference>
<keyword evidence="5" id="KW-1185">Reference proteome</keyword>
<evidence type="ECO:0000256" key="1">
    <source>
        <dbReference type="ARBA" id="ARBA00022741"/>
    </source>
</evidence>
<organism evidence="4 5">
    <name type="scientific">Actinophytocola xinjiangensis</name>
    <dbReference type="NCBI Taxonomy" id="485602"/>
    <lineage>
        <taxon>Bacteria</taxon>
        <taxon>Bacillati</taxon>
        <taxon>Actinomycetota</taxon>
        <taxon>Actinomycetes</taxon>
        <taxon>Pseudonocardiales</taxon>
        <taxon>Pseudonocardiaceae</taxon>
    </lineage>
</organism>
<keyword evidence="1" id="KW-0547">Nucleotide-binding</keyword>
<dbReference type="PANTHER" id="PTHR16305:SF35">
    <property type="entry name" value="TRANSCRIPTIONAL ACTIVATOR DOMAIN"/>
    <property type="match status" value="1"/>
</dbReference>
<dbReference type="Proteomes" id="UP000185696">
    <property type="component" value="Unassembled WGS sequence"/>
</dbReference>
<feature type="domain" description="Orc1-like AAA ATPase" evidence="3">
    <location>
        <begin position="5"/>
        <end position="175"/>
    </location>
</feature>
<evidence type="ECO:0000313" key="5">
    <source>
        <dbReference type="Proteomes" id="UP000185696"/>
    </source>
</evidence>
<keyword evidence="2" id="KW-0067">ATP-binding</keyword>
<evidence type="ECO:0000259" key="3">
    <source>
        <dbReference type="Pfam" id="PF13191"/>
    </source>
</evidence>
<dbReference type="InterPro" id="IPR041664">
    <property type="entry name" value="AAA_16"/>
</dbReference>
<name>A0A7Z1AUM6_9PSEU</name>